<dbReference type="Proteomes" id="UP000198284">
    <property type="component" value="Unassembled WGS sequence"/>
</dbReference>
<evidence type="ECO:0000259" key="5">
    <source>
        <dbReference type="Pfam" id="PF00149"/>
    </source>
</evidence>
<keyword evidence="2" id="KW-0378">Hydrolase</keyword>
<accession>A0A239JEW4</accession>
<organism evidence="6 7">
    <name type="scientific">Noviherbaspirillum humi</name>
    <dbReference type="NCBI Taxonomy" id="1688639"/>
    <lineage>
        <taxon>Bacteria</taxon>
        <taxon>Pseudomonadati</taxon>
        <taxon>Pseudomonadota</taxon>
        <taxon>Betaproteobacteria</taxon>
        <taxon>Burkholderiales</taxon>
        <taxon>Oxalobacteraceae</taxon>
        <taxon>Noviherbaspirillum</taxon>
    </lineage>
</organism>
<dbReference type="RefSeq" id="WP_089400437.1">
    <property type="nucleotide sequence ID" value="NZ_FZOT01000012.1"/>
</dbReference>
<evidence type="ECO:0000313" key="6">
    <source>
        <dbReference type="EMBL" id="SNT04142.1"/>
    </source>
</evidence>
<keyword evidence="3" id="KW-0408">Iron</keyword>
<dbReference type="InterPro" id="IPR050884">
    <property type="entry name" value="CNP_phosphodiesterase-III"/>
</dbReference>
<dbReference type="GO" id="GO:0046872">
    <property type="term" value="F:metal ion binding"/>
    <property type="evidence" value="ECO:0007669"/>
    <property type="project" value="UniProtKB-KW"/>
</dbReference>
<comment type="similarity">
    <text evidence="4">Belongs to the cyclic nucleotide phosphodiesterase class-III family.</text>
</comment>
<dbReference type="AlphaFoldDB" id="A0A239JEW4"/>
<evidence type="ECO:0000313" key="7">
    <source>
        <dbReference type="Proteomes" id="UP000198284"/>
    </source>
</evidence>
<dbReference type="GO" id="GO:0016787">
    <property type="term" value="F:hydrolase activity"/>
    <property type="evidence" value="ECO:0007669"/>
    <property type="project" value="UniProtKB-KW"/>
</dbReference>
<proteinExistence type="inferred from homology"/>
<dbReference type="Gene3D" id="3.60.21.10">
    <property type="match status" value="1"/>
</dbReference>
<feature type="domain" description="Calcineurin-like phosphoesterase" evidence="5">
    <location>
        <begin position="3"/>
        <end position="192"/>
    </location>
</feature>
<dbReference type="SUPFAM" id="SSF56300">
    <property type="entry name" value="Metallo-dependent phosphatases"/>
    <property type="match status" value="1"/>
</dbReference>
<dbReference type="PANTHER" id="PTHR42988:SF2">
    <property type="entry name" value="CYCLIC NUCLEOTIDE PHOSPHODIESTERASE CBUA0032-RELATED"/>
    <property type="match status" value="1"/>
</dbReference>
<sequence>MTTIVHLSDTHFGTEVTPVLQAAAETIRALQPDVLVLSGDITQRARKPEFERARAFLDSLPPLPLVVIPGNHDLPLFNLPLRLVQPYAGYRRAFGDSPAGWSNGQVRIVGFDTTSRLRHTRGTLASDVIAAGLRRDGGEGGRAGLLIACVHQPLATAREEDAAEILIEADRIAADLARHGVDVVLSGHVHVPLATTTARAFPHVGRHFVLAGAGTAVSHRVRSGAPNSFNCLHVRSEGEGGQLLEVAQHHYQSGARTFRLARQDRFVRHAHGWEAADSPV</sequence>
<evidence type="ECO:0000256" key="4">
    <source>
        <dbReference type="ARBA" id="ARBA00025742"/>
    </source>
</evidence>
<keyword evidence="1" id="KW-0479">Metal-binding</keyword>
<evidence type="ECO:0000256" key="2">
    <source>
        <dbReference type="ARBA" id="ARBA00022801"/>
    </source>
</evidence>
<dbReference type="PANTHER" id="PTHR42988">
    <property type="entry name" value="PHOSPHOHYDROLASE"/>
    <property type="match status" value="1"/>
</dbReference>
<gene>
    <name evidence="6" type="ORF">SAMN06265795_11296</name>
</gene>
<dbReference type="Pfam" id="PF00149">
    <property type="entry name" value="Metallophos"/>
    <property type="match status" value="1"/>
</dbReference>
<dbReference type="OrthoDB" id="9811542at2"/>
<protein>
    <submittedName>
        <fullName evidence="6">3',5'-cyclic AMP phosphodiesterase CpdA</fullName>
    </submittedName>
</protein>
<dbReference type="InterPro" id="IPR029052">
    <property type="entry name" value="Metallo-depent_PP-like"/>
</dbReference>
<dbReference type="InterPro" id="IPR004843">
    <property type="entry name" value="Calcineurin-like_PHP"/>
</dbReference>
<dbReference type="EMBL" id="FZOT01000012">
    <property type="protein sequence ID" value="SNT04142.1"/>
    <property type="molecule type" value="Genomic_DNA"/>
</dbReference>
<name>A0A239JEW4_9BURK</name>
<evidence type="ECO:0000256" key="3">
    <source>
        <dbReference type="ARBA" id="ARBA00023004"/>
    </source>
</evidence>
<keyword evidence="7" id="KW-1185">Reference proteome</keyword>
<evidence type="ECO:0000256" key="1">
    <source>
        <dbReference type="ARBA" id="ARBA00022723"/>
    </source>
</evidence>
<reference evidence="6 7" key="1">
    <citation type="submission" date="2017-06" db="EMBL/GenBank/DDBJ databases">
        <authorList>
            <person name="Kim H.J."/>
            <person name="Triplett B.A."/>
        </authorList>
    </citation>
    <scope>NUCLEOTIDE SEQUENCE [LARGE SCALE GENOMIC DNA]</scope>
    <source>
        <strain evidence="6 7">U15</strain>
    </source>
</reference>